<dbReference type="InterPro" id="IPR021138">
    <property type="entry name" value="Ribosomal_eL20_eukaryotes"/>
</dbReference>
<evidence type="ECO:0000313" key="1">
    <source>
        <dbReference type="EMBL" id="VCW68436.1"/>
    </source>
</evidence>
<dbReference type="AlphaFoldDB" id="A0A9X9PVI9"/>
<dbReference type="Proteomes" id="UP000269945">
    <property type="component" value="Unassembled WGS sequence"/>
</dbReference>
<name>A0A9X9PVI9_GULGU</name>
<dbReference type="GO" id="GO:0003735">
    <property type="term" value="F:structural constituent of ribosome"/>
    <property type="evidence" value="ECO:0007669"/>
    <property type="project" value="InterPro"/>
</dbReference>
<proteinExistence type="predicted"/>
<dbReference type="GO" id="GO:0005840">
    <property type="term" value="C:ribosome"/>
    <property type="evidence" value="ECO:0007669"/>
    <property type="project" value="InterPro"/>
</dbReference>
<accession>A0A9X9PVI9</accession>
<dbReference type="GO" id="GO:0006412">
    <property type="term" value="P:translation"/>
    <property type="evidence" value="ECO:0007669"/>
    <property type="project" value="InterPro"/>
</dbReference>
<gene>
    <name evidence="1" type="ORF">BN2614_LOCUS2</name>
</gene>
<organism evidence="1 2">
    <name type="scientific">Gulo gulo</name>
    <name type="common">Wolverine</name>
    <name type="synonym">Gluton</name>
    <dbReference type="NCBI Taxonomy" id="48420"/>
    <lineage>
        <taxon>Eukaryota</taxon>
        <taxon>Metazoa</taxon>
        <taxon>Chordata</taxon>
        <taxon>Craniata</taxon>
        <taxon>Vertebrata</taxon>
        <taxon>Euteleostomi</taxon>
        <taxon>Mammalia</taxon>
        <taxon>Eutheria</taxon>
        <taxon>Laurasiatheria</taxon>
        <taxon>Carnivora</taxon>
        <taxon>Caniformia</taxon>
        <taxon>Musteloidea</taxon>
        <taxon>Mustelidae</taxon>
        <taxon>Guloninae</taxon>
        <taxon>Gulo</taxon>
    </lineage>
</organism>
<evidence type="ECO:0008006" key="3">
    <source>
        <dbReference type="Google" id="ProtNLM"/>
    </source>
</evidence>
<keyword evidence="2" id="KW-1185">Reference proteome</keyword>
<dbReference type="Gene3D" id="3.10.20.10">
    <property type="match status" value="2"/>
</dbReference>
<protein>
    <recommendedName>
        <fullName evidence="3">60S ribosomal protein L18a</fullName>
    </recommendedName>
</protein>
<dbReference type="EMBL" id="CYRY02003859">
    <property type="protein sequence ID" value="VCW68436.1"/>
    <property type="molecule type" value="Genomic_DNA"/>
</dbReference>
<reference evidence="1 2" key="1">
    <citation type="submission" date="2018-10" db="EMBL/GenBank/DDBJ databases">
        <authorList>
            <person name="Ekblom R."/>
            <person name="Jareborg N."/>
        </authorList>
    </citation>
    <scope>NUCLEOTIDE SEQUENCE [LARGE SCALE GENOMIC DNA]</scope>
    <source>
        <tissue evidence="1">Muscle</tissue>
    </source>
</reference>
<dbReference type="PANTHER" id="PTHR10052">
    <property type="entry name" value="60S RIBOSOMAL PROTEIN L18A"/>
    <property type="match status" value="1"/>
</dbReference>
<comment type="caution">
    <text evidence="1">The sequence shown here is derived from an EMBL/GenBank/DDBJ whole genome shotgun (WGS) entry which is preliminary data.</text>
</comment>
<evidence type="ECO:0000313" key="2">
    <source>
        <dbReference type="Proteomes" id="UP000269945"/>
    </source>
</evidence>
<sequence length="125" mass="14057">MRIFAPHHVVTKSCFWYFVCQLTDTKSSGEIVYCGQIFQKSLLQAKKLIWLRYDSLRGTHAWTGGTQNCPLQGLSRSATQTWTSSTTPGAHSIQIGKVEDFPVNKGRVTAVKRFHDSKIKFPGPL</sequence>